<protein>
    <recommendedName>
        <fullName evidence="4">DUF1523 domain-containing protein</fullName>
    </recommendedName>
</protein>
<feature type="transmembrane region" description="Helical" evidence="1">
    <location>
        <begin position="159"/>
        <end position="177"/>
    </location>
</feature>
<keyword evidence="1" id="KW-0472">Membrane</keyword>
<dbReference type="Pfam" id="PF07509">
    <property type="entry name" value="DUF1523"/>
    <property type="match status" value="1"/>
</dbReference>
<dbReference type="OrthoDB" id="5354324at2"/>
<sequence length="227" mass="26665">MRNVRRVLRLISILIVGLLLHYVLPQQDVARITSTEVIRTDFSRFNRLFYAQADAGAVEQTTRDLRLINTERVQTYLFGLIRTGRETMVYRNEDTGWIWPPYFKFDSSDLQAEAAADISTTEPYDWVVITHYGWRIRFASIYPNAVSIRPAPGPDYRPIPWVNVVLLVLLLAAALFVRAMWRQFRERTVDPFADRTGDSFDRAQARIAERRGRLRRWLDTWKAKDKR</sequence>
<reference evidence="2 3" key="1">
    <citation type="journal article" date="2010" name="J. Bacteriol.">
        <title>Genome sequences of Oceanicola granulosus HTCC2516(T) and Oceanicola batsensis HTCC2597(TDelta).</title>
        <authorList>
            <person name="Thrash J.C."/>
            <person name="Cho J.C."/>
            <person name="Vergin K.L."/>
            <person name="Giovannoni S.J."/>
        </authorList>
    </citation>
    <scope>NUCLEOTIDE SEQUENCE [LARGE SCALE GENOMIC DNA]</scope>
    <source>
        <strain evidence="3">ATCC BAA-861 / DSM 15982 / KCTC 12143 / HTCC2516</strain>
    </source>
</reference>
<keyword evidence="3" id="KW-1185">Reference proteome</keyword>
<evidence type="ECO:0000313" key="2">
    <source>
        <dbReference type="EMBL" id="EAR52384.1"/>
    </source>
</evidence>
<evidence type="ECO:0000313" key="3">
    <source>
        <dbReference type="Proteomes" id="UP000003635"/>
    </source>
</evidence>
<accession>Q2CI74</accession>
<proteinExistence type="predicted"/>
<keyword evidence="1" id="KW-0812">Transmembrane</keyword>
<dbReference type="STRING" id="314256.OG2516_07902"/>
<evidence type="ECO:0008006" key="4">
    <source>
        <dbReference type="Google" id="ProtNLM"/>
    </source>
</evidence>
<organism evidence="2 3">
    <name type="scientific">Oceanicola granulosus (strain ATCC BAA-861 / DSM 15982 / KCTC 12143 / HTCC2516)</name>
    <dbReference type="NCBI Taxonomy" id="314256"/>
    <lineage>
        <taxon>Bacteria</taxon>
        <taxon>Pseudomonadati</taxon>
        <taxon>Pseudomonadota</taxon>
        <taxon>Alphaproteobacteria</taxon>
        <taxon>Rhodobacterales</taxon>
        <taxon>Roseobacteraceae</taxon>
        <taxon>Oceanicola</taxon>
    </lineage>
</organism>
<keyword evidence="1" id="KW-1133">Transmembrane helix</keyword>
<dbReference type="RefSeq" id="WP_007255105.1">
    <property type="nucleotide sequence ID" value="NZ_CH724107.1"/>
</dbReference>
<evidence type="ECO:0000256" key="1">
    <source>
        <dbReference type="SAM" id="Phobius"/>
    </source>
</evidence>
<comment type="caution">
    <text evidence="2">The sequence shown here is derived from an EMBL/GenBank/DDBJ whole genome shotgun (WGS) entry which is preliminary data.</text>
</comment>
<dbReference type="HOGENOM" id="CLU_112460_0_0_5"/>
<dbReference type="Proteomes" id="UP000003635">
    <property type="component" value="Unassembled WGS sequence"/>
</dbReference>
<gene>
    <name evidence="2" type="ORF">OG2516_07902</name>
</gene>
<name>Q2CI74_OCEGH</name>
<dbReference type="InterPro" id="IPR011088">
    <property type="entry name" value="Phage_phiNM3_A0EWY4"/>
</dbReference>
<dbReference type="eggNOG" id="ENOG5032VK6">
    <property type="taxonomic scope" value="Bacteria"/>
</dbReference>
<dbReference type="EMBL" id="AAOT01000004">
    <property type="protein sequence ID" value="EAR52384.1"/>
    <property type="molecule type" value="Genomic_DNA"/>
</dbReference>
<dbReference type="AlphaFoldDB" id="Q2CI74"/>